<evidence type="ECO:0000313" key="5">
    <source>
        <dbReference type="Proteomes" id="UP001303946"/>
    </source>
</evidence>
<sequence>MNEGVRSYSTIEIAKRLGISLQTVQRWVDSGRLKAWKTPGGHRRIDAHSAELLFKAHEQTTGSGAAPDLGAAAEARPLQVVIVDDDAMDRELMSTLVQAALPHAQLRVAGNGFQGLVMIAKLAPDIVVTDVHMPHMDGFEMIRNVLADAQTRPKLMIAVSAKSPRELADFGQLPSEVLLLRKPLEREAFVAALRRT</sequence>
<dbReference type="NCBIfam" id="TIGR01764">
    <property type="entry name" value="excise"/>
    <property type="match status" value="1"/>
</dbReference>
<name>A0ABZ0D000_9BURK</name>
<dbReference type="InterPro" id="IPR001789">
    <property type="entry name" value="Sig_transdc_resp-reg_receiver"/>
</dbReference>
<dbReference type="Gene3D" id="3.40.50.2300">
    <property type="match status" value="1"/>
</dbReference>
<dbReference type="Pfam" id="PF00072">
    <property type="entry name" value="Response_reg"/>
    <property type="match status" value="1"/>
</dbReference>
<evidence type="ECO:0000256" key="2">
    <source>
        <dbReference type="PROSITE-ProRule" id="PRU00169"/>
    </source>
</evidence>
<dbReference type="InterPro" id="IPR011006">
    <property type="entry name" value="CheY-like_superfamily"/>
</dbReference>
<dbReference type="SUPFAM" id="SSF52172">
    <property type="entry name" value="CheY-like"/>
    <property type="match status" value="1"/>
</dbReference>
<dbReference type="InterPro" id="IPR041657">
    <property type="entry name" value="HTH_17"/>
</dbReference>
<dbReference type="Gene3D" id="1.10.1660.10">
    <property type="match status" value="1"/>
</dbReference>
<evidence type="ECO:0000259" key="3">
    <source>
        <dbReference type="PROSITE" id="PS50110"/>
    </source>
</evidence>
<dbReference type="CDD" id="cd04762">
    <property type="entry name" value="HTH_MerR-trunc"/>
    <property type="match status" value="1"/>
</dbReference>
<dbReference type="PANTHER" id="PTHR44591:SF23">
    <property type="entry name" value="CHEY SUBFAMILY"/>
    <property type="match status" value="1"/>
</dbReference>
<dbReference type="EMBL" id="CP136336">
    <property type="protein sequence ID" value="WOB08610.1"/>
    <property type="molecule type" value="Genomic_DNA"/>
</dbReference>
<dbReference type="InterPro" id="IPR009061">
    <property type="entry name" value="DNA-bd_dom_put_sf"/>
</dbReference>
<accession>A0ABZ0D000</accession>
<dbReference type="Pfam" id="PF12728">
    <property type="entry name" value="HTH_17"/>
    <property type="match status" value="1"/>
</dbReference>
<evidence type="ECO:0000256" key="1">
    <source>
        <dbReference type="ARBA" id="ARBA00022553"/>
    </source>
</evidence>
<feature type="modified residue" description="4-aspartylphosphate" evidence="2">
    <location>
        <position position="130"/>
    </location>
</feature>
<keyword evidence="5" id="KW-1185">Reference proteome</keyword>
<feature type="domain" description="Response regulatory" evidence="3">
    <location>
        <begin position="79"/>
        <end position="196"/>
    </location>
</feature>
<dbReference type="Proteomes" id="UP001303946">
    <property type="component" value="Chromosome"/>
</dbReference>
<gene>
    <name evidence="4" type="ORF">RXV79_00825</name>
</gene>
<dbReference type="PROSITE" id="PS50110">
    <property type="entry name" value="RESPONSE_REGULATORY"/>
    <property type="match status" value="1"/>
</dbReference>
<dbReference type="InterPro" id="IPR050595">
    <property type="entry name" value="Bact_response_regulator"/>
</dbReference>
<dbReference type="SMART" id="SM00448">
    <property type="entry name" value="REC"/>
    <property type="match status" value="1"/>
</dbReference>
<proteinExistence type="predicted"/>
<evidence type="ECO:0000313" key="4">
    <source>
        <dbReference type="EMBL" id="WOB08610.1"/>
    </source>
</evidence>
<protein>
    <submittedName>
        <fullName evidence="4">Response regulator</fullName>
    </submittedName>
</protein>
<dbReference type="SUPFAM" id="SSF46955">
    <property type="entry name" value="Putative DNA-binding domain"/>
    <property type="match status" value="1"/>
</dbReference>
<dbReference type="InterPro" id="IPR010093">
    <property type="entry name" value="SinI_DNA-bd"/>
</dbReference>
<dbReference type="RefSeq" id="WP_316701404.1">
    <property type="nucleotide sequence ID" value="NZ_CP136336.1"/>
</dbReference>
<organism evidence="4 5">
    <name type="scientific">Piscinibacter gummiphilus</name>
    <dbReference type="NCBI Taxonomy" id="946333"/>
    <lineage>
        <taxon>Bacteria</taxon>
        <taxon>Pseudomonadati</taxon>
        <taxon>Pseudomonadota</taxon>
        <taxon>Betaproteobacteria</taxon>
        <taxon>Burkholderiales</taxon>
        <taxon>Sphaerotilaceae</taxon>
        <taxon>Piscinibacter</taxon>
    </lineage>
</organism>
<keyword evidence="1 2" id="KW-0597">Phosphoprotein</keyword>
<dbReference type="PANTHER" id="PTHR44591">
    <property type="entry name" value="STRESS RESPONSE REGULATOR PROTEIN 1"/>
    <property type="match status" value="1"/>
</dbReference>
<reference evidence="4 5" key="1">
    <citation type="submission" date="2023-10" db="EMBL/GenBank/DDBJ databases">
        <title>Bacteria for the degradation of biodegradable plastic PBAT(Polybutylene adipate terephthalate).</title>
        <authorList>
            <person name="Weon H.-Y."/>
            <person name="Yeon J."/>
        </authorList>
    </citation>
    <scope>NUCLEOTIDE SEQUENCE [LARGE SCALE GENOMIC DNA]</scope>
    <source>
        <strain evidence="4 5">SBD 7-3</strain>
    </source>
</reference>